<dbReference type="Gene3D" id="3.40.50.720">
    <property type="entry name" value="NAD(P)-binding Rossmann-like Domain"/>
    <property type="match status" value="1"/>
</dbReference>
<feature type="non-terminal residue" evidence="3">
    <location>
        <position position="1"/>
    </location>
</feature>
<dbReference type="AlphaFoldDB" id="A0A7C5LX66"/>
<proteinExistence type="inferred from homology"/>
<dbReference type="PANTHER" id="PTHR43318">
    <property type="entry name" value="UDP-N-ACETYLGLUCOSAMINE 4,6-DEHYDRATASE"/>
    <property type="match status" value="1"/>
</dbReference>
<protein>
    <submittedName>
        <fullName evidence="3">Polysaccharide biosynthesis protein</fullName>
    </submittedName>
</protein>
<dbReference type="SUPFAM" id="SSF51735">
    <property type="entry name" value="NAD(P)-binding Rossmann-fold domains"/>
    <property type="match status" value="1"/>
</dbReference>
<accession>A0A7C5LX66</accession>
<dbReference type="InterPro" id="IPR003869">
    <property type="entry name" value="Polysac_CapD-like"/>
</dbReference>
<gene>
    <name evidence="3" type="ORF">ENJ42_05825</name>
</gene>
<reference evidence="3" key="1">
    <citation type="journal article" date="2020" name="mSystems">
        <title>Genome- and Community-Level Interaction Insights into Carbon Utilization and Element Cycling Functions of Hydrothermarchaeota in Hydrothermal Sediment.</title>
        <authorList>
            <person name="Zhou Z."/>
            <person name="Liu Y."/>
            <person name="Xu W."/>
            <person name="Pan J."/>
            <person name="Luo Z.H."/>
            <person name="Li M."/>
        </authorList>
    </citation>
    <scope>NUCLEOTIDE SEQUENCE [LARGE SCALE GENOMIC DNA]</scope>
    <source>
        <strain evidence="3">HyVt-485</strain>
    </source>
</reference>
<organism evidence="3">
    <name type="scientific">Hellea balneolensis</name>
    <dbReference type="NCBI Taxonomy" id="287478"/>
    <lineage>
        <taxon>Bacteria</taxon>
        <taxon>Pseudomonadati</taxon>
        <taxon>Pseudomonadota</taxon>
        <taxon>Alphaproteobacteria</taxon>
        <taxon>Maricaulales</taxon>
        <taxon>Robiginitomaculaceae</taxon>
        <taxon>Hellea</taxon>
    </lineage>
</organism>
<evidence type="ECO:0000256" key="1">
    <source>
        <dbReference type="ARBA" id="ARBA00007430"/>
    </source>
</evidence>
<dbReference type="CDD" id="cd05237">
    <property type="entry name" value="UDP_invert_4-6DH_SDR_e"/>
    <property type="match status" value="1"/>
</dbReference>
<dbReference type="Proteomes" id="UP000885830">
    <property type="component" value="Unassembled WGS sequence"/>
</dbReference>
<dbReference type="EMBL" id="DRMJ01000296">
    <property type="protein sequence ID" value="HHL43116.1"/>
    <property type="molecule type" value="Genomic_DNA"/>
</dbReference>
<comment type="similarity">
    <text evidence="1">Belongs to the polysaccharide synthase family.</text>
</comment>
<dbReference type="Pfam" id="PF02719">
    <property type="entry name" value="Polysacc_synt_2"/>
    <property type="match status" value="1"/>
</dbReference>
<name>A0A7C5LX66_9PROT</name>
<dbReference type="InterPro" id="IPR036291">
    <property type="entry name" value="NAD(P)-bd_dom_sf"/>
</dbReference>
<dbReference type="PANTHER" id="PTHR43318:SF1">
    <property type="entry name" value="POLYSACCHARIDE BIOSYNTHESIS PROTEIN EPSC-RELATED"/>
    <property type="match status" value="1"/>
</dbReference>
<evidence type="ECO:0000259" key="2">
    <source>
        <dbReference type="Pfam" id="PF02719"/>
    </source>
</evidence>
<sequence length="370" mass="40472">NNSLTPFEAADLIGRQAKSLDMTPVRHFLKDKKIMITGAGGTIGSELAAQVAGFSPAHMILVDASEMNLYVINQVFKERGDITFSTYLGDVRNARHMDEIFAKERPQIILHAAALKHVPLMETNPIEAVMTNVGGTKTILDMAVQHGAESFTLISTDKAVAPSNIMGASKRIAEMLTMAQAMNRPELSAAAVRFGNVLASNGSVVPLFERQIENGGPVTVTHKDATRFFMTTEEAASLVLQAAALNAMQRQDHSAIYVLDMGEPVNITQLAKQLIRLRGFIPDKDIEIKFTGLRPGEKLTEELTGHEENLETTYVKGIHRFLGKVNDPKSVERRVQKLLLAAEQRDKKGVREALKALVSEFEPNGGLSSD</sequence>
<comment type="caution">
    <text evidence="3">The sequence shown here is derived from an EMBL/GenBank/DDBJ whole genome shotgun (WGS) entry which is preliminary data.</text>
</comment>
<evidence type="ECO:0000313" key="3">
    <source>
        <dbReference type="EMBL" id="HHL43116.1"/>
    </source>
</evidence>
<dbReference type="InterPro" id="IPR051203">
    <property type="entry name" value="Polysaccharide_Synthase-Rel"/>
</dbReference>
<feature type="domain" description="Polysaccharide biosynthesis protein CapD-like" evidence="2">
    <location>
        <begin position="34"/>
        <end position="319"/>
    </location>
</feature>